<protein>
    <submittedName>
        <fullName evidence="5">Teneurin-2</fullName>
    </submittedName>
</protein>
<evidence type="ECO:0000259" key="4">
    <source>
        <dbReference type="Pfam" id="PF25020"/>
    </source>
</evidence>
<evidence type="ECO:0000256" key="2">
    <source>
        <dbReference type="ARBA" id="ARBA00022737"/>
    </source>
</evidence>
<dbReference type="Proteomes" id="UP001434883">
    <property type="component" value="Unassembled WGS sequence"/>
</dbReference>
<evidence type="ECO:0000313" key="5">
    <source>
        <dbReference type="EMBL" id="MEQ2218479.1"/>
    </source>
</evidence>
<name>A0ABV0SD45_9TELE</name>
<dbReference type="InterPro" id="IPR051216">
    <property type="entry name" value="Teneurin"/>
</dbReference>
<evidence type="ECO:0000256" key="3">
    <source>
        <dbReference type="ARBA" id="ARBA00023157"/>
    </source>
</evidence>
<comment type="caution">
    <text evidence="5">The sequence shown here is derived from an EMBL/GenBank/DDBJ whole genome shotgun (WGS) entry which is preliminary data.</text>
</comment>
<dbReference type="InterPro" id="IPR056820">
    <property type="entry name" value="TEN_TTR-like"/>
</dbReference>
<dbReference type="PANTHER" id="PTHR11219:SF8">
    <property type="entry name" value="TENEURIN-2"/>
    <property type="match status" value="1"/>
</dbReference>
<gene>
    <name evidence="5" type="primary">TENM2_2</name>
    <name evidence="5" type="ORF">XENOCAPTIV_003750</name>
</gene>
<feature type="domain" description="Teneurin TTR-like" evidence="4">
    <location>
        <begin position="70"/>
        <end position="112"/>
    </location>
</feature>
<dbReference type="Pfam" id="PF25020">
    <property type="entry name" value="TTR_TEN1-4"/>
    <property type="match status" value="1"/>
</dbReference>
<sequence length="161" mass="18063">GLTDCMDPDCCIQTPCQNSPLCRGSRDPLQVIQQNPMSQPRVRSFYDRVKMLVGRDSTHVIPGENPFNSRFDLIANGGASLTLRFERAPFLSQERTVWLPWSQFYAMDTVVLKTEENTIPGCDLSGFVRPDPVVIASPLSSFFSSKPGEKPIIPETQVQYH</sequence>
<reference evidence="5 6" key="1">
    <citation type="submission" date="2021-06" db="EMBL/GenBank/DDBJ databases">
        <authorList>
            <person name="Palmer J.M."/>
        </authorList>
    </citation>
    <scope>NUCLEOTIDE SEQUENCE [LARGE SCALE GENOMIC DNA]</scope>
    <source>
        <strain evidence="5 6">XC_2019</strain>
        <tissue evidence="5">Muscle</tissue>
    </source>
</reference>
<keyword evidence="3" id="KW-1015">Disulfide bond</keyword>
<proteinExistence type="predicted"/>
<organism evidence="5 6">
    <name type="scientific">Xenoophorus captivus</name>
    <dbReference type="NCBI Taxonomy" id="1517983"/>
    <lineage>
        <taxon>Eukaryota</taxon>
        <taxon>Metazoa</taxon>
        <taxon>Chordata</taxon>
        <taxon>Craniata</taxon>
        <taxon>Vertebrata</taxon>
        <taxon>Euteleostomi</taxon>
        <taxon>Actinopterygii</taxon>
        <taxon>Neopterygii</taxon>
        <taxon>Teleostei</taxon>
        <taxon>Neoteleostei</taxon>
        <taxon>Acanthomorphata</taxon>
        <taxon>Ovalentaria</taxon>
        <taxon>Atherinomorphae</taxon>
        <taxon>Cyprinodontiformes</taxon>
        <taxon>Goodeidae</taxon>
        <taxon>Xenoophorus</taxon>
    </lineage>
</organism>
<feature type="non-terminal residue" evidence="5">
    <location>
        <position position="1"/>
    </location>
</feature>
<keyword evidence="2" id="KW-0677">Repeat</keyword>
<keyword evidence="1" id="KW-0245">EGF-like domain</keyword>
<dbReference type="PANTHER" id="PTHR11219">
    <property type="entry name" value="TENEURIN AND N-ACETYLGLUCOSAMINE-1-PHOSPHODIESTER ALPHA-N-ACETYLGLUCOSAMINIDASE"/>
    <property type="match status" value="1"/>
</dbReference>
<evidence type="ECO:0000313" key="6">
    <source>
        <dbReference type="Proteomes" id="UP001434883"/>
    </source>
</evidence>
<evidence type="ECO:0000256" key="1">
    <source>
        <dbReference type="ARBA" id="ARBA00022536"/>
    </source>
</evidence>
<accession>A0ABV0SD45</accession>
<dbReference type="EMBL" id="JAHRIN010077006">
    <property type="protein sequence ID" value="MEQ2218479.1"/>
    <property type="molecule type" value="Genomic_DNA"/>
</dbReference>
<keyword evidence="6" id="KW-1185">Reference proteome</keyword>